<evidence type="ECO:0000313" key="1">
    <source>
        <dbReference type="EMBL" id="KAJ7686698.1"/>
    </source>
</evidence>
<comment type="caution">
    <text evidence="1">The sequence shown here is derived from an EMBL/GenBank/DDBJ whole genome shotgun (WGS) entry which is preliminary data.</text>
</comment>
<dbReference type="Proteomes" id="UP001221757">
    <property type="component" value="Unassembled WGS sequence"/>
</dbReference>
<dbReference type="EMBL" id="JARKIE010000094">
    <property type="protein sequence ID" value="KAJ7686698.1"/>
    <property type="molecule type" value="Genomic_DNA"/>
</dbReference>
<evidence type="ECO:0000313" key="2">
    <source>
        <dbReference type="Proteomes" id="UP001221757"/>
    </source>
</evidence>
<keyword evidence="2" id="KW-1185">Reference proteome</keyword>
<dbReference type="AlphaFoldDB" id="A0AAD7GBJ2"/>
<dbReference type="SUPFAM" id="SSF53335">
    <property type="entry name" value="S-adenosyl-L-methionine-dependent methyltransferases"/>
    <property type="match status" value="1"/>
</dbReference>
<reference evidence="1" key="1">
    <citation type="submission" date="2023-03" db="EMBL/GenBank/DDBJ databases">
        <title>Massive genome expansion in bonnet fungi (Mycena s.s.) driven by repeated elements and novel gene families across ecological guilds.</title>
        <authorList>
            <consortium name="Lawrence Berkeley National Laboratory"/>
            <person name="Harder C.B."/>
            <person name="Miyauchi S."/>
            <person name="Viragh M."/>
            <person name="Kuo A."/>
            <person name="Thoen E."/>
            <person name="Andreopoulos B."/>
            <person name="Lu D."/>
            <person name="Skrede I."/>
            <person name="Drula E."/>
            <person name="Henrissat B."/>
            <person name="Morin E."/>
            <person name="Kohler A."/>
            <person name="Barry K."/>
            <person name="LaButti K."/>
            <person name="Morin E."/>
            <person name="Salamov A."/>
            <person name="Lipzen A."/>
            <person name="Mereny Z."/>
            <person name="Hegedus B."/>
            <person name="Baldrian P."/>
            <person name="Stursova M."/>
            <person name="Weitz H."/>
            <person name="Taylor A."/>
            <person name="Grigoriev I.V."/>
            <person name="Nagy L.G."/>
            <person name="Martin F."/>
            <person name="Kauserud H."/>
        </authorList>
    </citation>
    <scope>NUCLEOTIDE SEQUENCE</scope>
    <source>
        <strain evidence="1">CBHHK067</strain>
    </source>
</reference>
<accession>A0AAD7GBJ2</accession>
<organism evidence="1 2">
    <name type="scientific">Mycena rosella</name>
    <name type="common">Pink bonnet</name>
    <name type="synonym">Agaricus rosellus</name>
    <dbReference type="NCBI Taxonomy" id="1033263"/>
    <lineage>
        <taxon>Eukaryota</taxon>
        <taxon>Fungi</taxon>
        <taxon>Dikarya</taxon>
        <taxon>Basidiomycota</taxon>
        <taxon>Agaricomycotina</taxon>
        <taxon>Agaricomycetes</taxon>
        <taxon>Agaricomycetidae</taxon>
        <taxon>Agaricales</taxon>
        <taxon>Marasmiineae</taxon>
        <taxon>Mycenaceae</taxon>
        <taxon>Mycena</taxon>
    </lineage>
</organism>
<evidence type="ECO:0008006" key="3">
    <source>
        <dbReference type="Google" id="ProtNLM"/>
    </source>
</evidence>
<name>A0AAD7GBJ2_MYCRO</name>
<dbReference type="Gene3D" id="3.40.50.150">
    <property type="entry name" value="Vaccinia Virus protein VP39"/>
    <property type="match status" value="1"/>
</dbReference>
<gene>
    <name evidence="1" type="ORF">B0H17DRAFT_1136782</name>
</gene>
<proteinExistence type="predicted"/>
<dbReference type="InterPro" id="IPR029063">
    <property type="entry name" value="SAM-dependent_MTases_sf"/>
</dbReference>
<sequence length="284" mass="30756">MSDENRPHLIAHAARAYQTYPGAQYLLPADLAEGERCQSGLPASTLEQLFGIVLAPVHFGEGDKVLDVGTGPGPWILDLAESAPPSVSLVSIDIEPTLFPPSISHPTTLEFRAESTTVLPAAWTAAFSLVHQRLAGLSFQTPEWPVALRELYPGAQPNKPCMEALVAMQRALTAARDLHIDCVHALPTMFSAAGFLDIHLEAQTLKLGRWAGALGVAMRTNHVEVFRGLKTPVLEVGGYELVASEEAYDALLEGLGREWDAIPTTENPGTQKEFVVFWARKSTV</sequence>
<protein>
    <recommendedName>
        <fullName evidence="3">S-adenosyl-L-methionine-dependent methyltransferase</fullName>
    </recommendedName>
</protein>